<feature type="binding site" description="axial binding residue" evidence="6">
    <location>
        <position position="463"/>
    </location>
    <ligand>
        <name>heme</name>
        <dbReference type="ChEBI" id="CHEBI:30413"/>
    </ligand>
    <ligandPart>
        <name>Fe</name>
        <dbReference type="ChEBI" id="CHEBI:18248"/>
    </ligandPart>
</feature>
<keyword evidence="3 7" id="KW-0560">Oxidoreductase</keyword>
<comment type="caution">
    <text evidence="8">The sequence shown here is derived from an EMBL/GenBank/DDBJ whole genome shotgun (WGS) entry which is preliminary data.</text>
</comment>
<accession>A0AAE8MYH2</accession>
<dbReference type="GO" id="GO:0016705">
    <property type="term" value="F:oxidoreductase activity, acting on paired donors, with incorporation or reduction of molecular oxygen"/>
    <property type="evidence" value="ECO:0007669"/>
    <property type="project" value="InterPro"/>
</dbReference>
<gene>
    <name evidence="8" type="ORF">DNG_04406</name>
</gene>
<organism evidence="8 9">
    <name type="scientific">Cephalotrichum gorgonifer</name>
    <dbReference type="NCBI Taxonomy" id="2041049"/>
    <lineage>
        <taxon>Eukaryota</taxon>
        <taxon>Fungi</taxon>
        <taxon>Dikarya</taxon>
        <taxon>Ascomycota</taxon>
        <taxon>Pezizomycotina</taxon>
        <taxon>Sordariomycetes</taxon>
        <taxon>Hypocreomycetidae</taxon>
        <taxon>Microascales</taxon>
        <taxon>Microascaceae</taxon>
        <taxon>Cephalotrichum</taxon>
    </lineage>
</organism>
<evidence type="ECO:0000256" key="3">
    <source>
        <dbReference type="ARBA" id="ARBA00023002"/>
    </source>
</evidence>
<evidence type="ECO:0000313" key="9">
    <source>
        <dbReference type="Proteomes" id="UP001187682"/>
    </source>
</evidence>
<dbReference type="PROSITE" id="PS00086">
    <property type="entry name" value="CYTOCHROME_P450"/>
    <property type="match status" value="1"/>
</dbReference>
<evidence type="ECO:0000256" key="6">
    <source>
        <dbReference type="PIRSR" id="PIRSR602401-1"/>
    </source>
</evidence>
<dbReference type="InterPro" id="IPR017972">
    <property type="entry name" value="Cyt_P450_CS"/>
</dbReference>
<dbReference type="InterPro" id="IPR002401">
    <property type="entry name" value="Cyt_P450_E_grp-I"/>
</dbReference>
<keyword evidence="6 7" id="KW-0349">Heme</keyword>
<keyword evidence="2 6" id="KW-0479">Metal-binding</keyword>
<dbReference type="InterPro" id="IPR050364">
    <property type="entry name" value="Cytochrome_P450_fung"/>
</dbReference>
<dbReference type="PANTHER" id="PTHR46300">
    <property type="entry name" value="P450, PUTATIVE (EUROFUNG)-RELATED-RELATED"/>
    <property type="match status" value="1"/>
</dbReference>
<keyword evidence="4 6" id="KW-0408">Iron</keyword>
<dbReference type="InterPro" id="IPR036396">
    <property type="entry name" value="Cyt_P450_sf"/>
</dbReference>
<dbReference type="EMBL" id="ONZQ02000005">
    <property type="protein sequence ID" value="SPO01733.1"/>
    <property type="molecule type" value="Genomic_DNA"/>
</dbReference>
<sequence>MSPAPSWQATSVVGLAVALITLLIKYLPSTTRPKDFPPGPPTVPGIGNLHQIPLKQPFLKFTEWSKTYGDIIGLKAGSANLVILGSPLYVHELLDKRGTIYSGRPYSHITSEHILRGQGDIQILNVQNGPYLRRWRSSVSTIFGPSGVKKIIPMQEMTAASLVHKLLVTPSESPRHLKSWALATPLLAITGERLEDRGEDYMNRFFRAQEMWLQVLDPGSAPLVDILPALKWVPERWAHWKTKVRYIRDYILEEYDHYFQTANGLRITSVDDQRSEISGSARFPFLMTKAMDDQAQAKEGTKSFTDKEISFMGGDLLGAAVDTTWAAIMSFVMFIGTYPEIQAKAQEEVDRVSPDKPPGGEDINRLPYIRACIMEVLRLRPPTPSAIPHVLDRDDTFQGYRIPKGTTVIPNVWGIQHNPEDYYEPEMFIPERYILHPMGLKPGVDATEGRRETYTFGAGRRICPGEQFARNSLLLAAAKLLWAFNIVPPEPLDLSIETGFQAGLVIGPKSFKTDFTIRHEGRAEGIVEDFKTRSADMEL</sequence>
<dbReference type="InterPro" id="IPR001128">
    <property type="entry name" value="Cyt_P450"/>
</dbReference>
<dbReference type="Pfam" id="PF00067">
    <property type="entry name" value="p450"/>
    <property type="match status" value="1"/>
</dbReference>
<evidence type="ECO:0000256" key="7">
    <source>
        <dbReference type="RuleBase" id="RU000461"/>
    </source>
</evidence>
<keyword evidence="5 7" id="KW-0503">Monooxygenase</keyword>
<dbReference type="SUPFAM" id="SSF48264">
    <property type="entry name" value="Cytochrome P450"/>
    <property type="match status" value="1"/>
</dbReference>
<dbReference type="GO" id="GO:0005506">
    <property type="term" value="F:iron ion binding"/>
    <property type="evidence" value="ECO:0007669"/>
    <property type="project" value="InterPro"/>
</dbReference>
<comment type="similarity">
    <text evidence="1 7">Belongs to the cytochrome P450 family.</text>
</comment>
<protein>
    <submittedName>
        <fullName evidence="8">Related to O-methylsterigmatocystin oxidoreductase</fullName>
    </submittedName>
</protein>
<dbReference type="GO" id="GO:0004497">
    <property type="term" value="F:monooxygenase activity"/>
    <property type="evidence" value="ECO:0007669"/>
    <property type="project" value="UniProtKB-KW"/>
</dbReference>
<dbReference type="PRINTS" id="PR00463">
    <property type="entry name" value="EP450I"/>
</dbReference>
<evidence type="ECO:0000256" key="2">
    <source>
        <dbReference type="ARBA" id="ARBA00022723"/>
    </source>
</evidence>
<dbReference type="PANTHER" id="PTHR46300:SF2">
    <property type="entry name" value="CYTOCHROME P450 MONOOXYGENASE ALNH-RELATED"/>
    <property type="match status" value="1"/>
</dbReference>
<evidence type="ECO:0000256" key="5">
    <source>
        <dbReference type="ARBA" id="ARBA00023033"/>
    </source>
</evidence>
<dbReference type="GO" id="GO:0020037">
    <property type="term" value="F:heme binding"/>
    <property type="evidence" value="ECO:0007669"/>
    <property type="project" value="InterPro"/>
</dbReference>
<dbReference type="AlphaFoldDB" id="A0AAE8MYH2"/>
<name>A0AAE8MYH2_9PEZI</name>
<evidence type="ECO:0000256" key="4">
    <source>
        <dbReference type="ARBA" id="ARBA00023004"/>
    </source>
</evidence>
<reference evidence="8" key="1">
    <citation type="submission" date="2018-03" db="EMBL/GenBank/DDBJ databases">
        <authorList>
            <person name="Guldener U."/>
        </authorList>
    </citation>
    <scope>NUCLEOTIDE SEQUENCE</scope>
</reference>
<evidence type="ECO:0000313" key="8">
    <source>
        <dbReference type="EMBL" id="SPO01733.1"/>
    </source>
</evidence>
<proteinExistence type="inferred from homology"/>
<dbReference type="Proteomes" id="UP001187682">
    <property type="component" value="Unassembled WGS sequence"/>
</dbReference>
<keyword evidence="9" id="KW-1185">Reference proteome</keyword>
<dbReference type="PRINTS" id="PR00385">
    <property type="entry name" value="P450"/>
</dbReference>
<dbReference type="Gene3D" id="1.10.630.10">
    <property type="entry name" value="Cytochrome P450"/>
    <property type="match status" value="1"/>
</dbReference>
<comment type="cofactor">
    <cofactor evidence="6">
        <name>heme</name>
        <dbReference type="ChEBI" id="CHEBI:30413"/>
    </cofactor>
</comment>
<evidence type="ECO:0000256" key="1">
    <source>
        <dbReference type="ARBA" id="ARBA00010617"/>
    </source>
</evidence>